<feature type="domain" description="DUF218" evidence="1">
    <location>
        <begin position="5"/>
        <end position="128"/>
    </location>
</feature>
<dbReference type="GO" id="GO:0005886">
    <property type="term" value="C:plasma membrane"/>
    <property type="evidence" value="ECO:0007669"/>
    <property type="project" value="TreeGrafter"/>
</dbReference>
<dbReference type="InterPro" id="IPR014729">
    <property type="entry name" value="Rossmann-like_a/b/a_fold"/>
</dbReference>
<organism evidence="2 3">
    <name type="scientific">Vibrio aquaticus</name>
    <dbReference type="NCBI Taxonomy" id="2496559"/>
    <lineage>
        <taxon>Bacteria</taxon>
        <taxon>Pseudomonadati</taxon>
        <taxon>Pseudomonadota</taxon>
        <taxon>Gammaproteobacteria</taxon>
        <taxon>Vibrionales</taxon>
        <taxon>Vibrionaceae</taxon>
        <taxon>Vibrio</taxon>
    </lineage>
</organism>
<dbReference type="OrthoDB" id="5906508at2"/>
<reference evidence="2 3" key="1">
    <citation type="submission" date="2018-12" db="EMBL/GenBank/DDBJ databases">
        <title>Vibrio sp. isolated from China Sea.</title>
        <authorList>
            <person name="Li Y."/>
        </authorList>
    </citation>
    <scope>NUCLEOTIDE SEQUENCE [LARGE SCALE GENOMIC DNA]</scope>
    <source>
        <strain evidence="2 3">BEI207</strain>
    </source>
</reference>
<sequence>MNVSDVILVLGKRLHNNKLTAEGRSRVDALISLLASVDCTRTALVFCGGITPNQTNSEAREMYEYFMQSLPNPQPVLPEILLEDRSVNTIENVINAADTLIESKLCQTGQQVTVHFVSNDYHLKRIFEIQSLMDEQGLLRVLKSRCALSGLDITIPIEHSAHTYVPYPHTTEQGNVFLLLDELTTYRVYLEGVKRGAFDRPLNQVRAEPLKIASKALKKLLDLELGKEVSDELEVIKRAVEMTTPDLPYQELAEQLLLLDTTLTQLNRTLDPERQNV</sequence>
<proteinExistence type="predicted"/>
<gene>
    <name evidence="2" type="ORF">EJ063_01980</name>
</gene>
<dbReference type="Pfam" id="PF02698">
    <property type="entry name" value="DUF218"/>
    <property type="match status" value="1"/>
</dbReference>
<dbReference type="CDD" id="cd06259">
    <property type="entry name" value="YdcF-like"/>
    <property type="match status" value="1"/>
</dbReference>
<dbReference type="PANTHER" id="PTHR30336:SF20">
    <property type="entry name" value="DUF218 DOMAIN-CONTAINING PROTEIN"/>
    <property type="match status" value="1"/>
</dbReference>
<evidence type="ECO:0000259" key="1">
    <source>
        <dbReference type="Pfam" id="PF02698"/>
    </source>
</evidence>
<comment type="caution">
    <text evidence="2">The sequence shown here is derived from an EMBL/GenBank/DDBJ whole genome shotgun (WGS) entry which is preliminary data.</text>
</comment>
<keyword evidence="3" id="KW-1185">Reference proteome</keyword>
<evidence type="ECO:0000313" key="2">
    <source>
        <dbReference type="EMBL" id="RTZ17576.1"/>
    </source>
</evidence>
<evidence type="ECO:0000313" key="3">
    <source>
        <dbReference type="Proteomes" id="UP000268973"/>
    </source>
</evidence>
<dbReference type="InterPro" id="IPR051599">
    <property type="entry name" value="Cell_Envelope_Assoc"/>
</dbReference>
<dbReference type="RefSeq" id="WP_126572330.1">
    <property type="nucleotide sequence ID" value="NZ_RXZH01000001.1"/>
</dbReference>
<dbReference type="PANTHER" id="PTHR30336">
    <property type="entry name" value="INNER MEMBRANE PROTEIN, PROBABLE PERMEASE"/>
    <property type="match status" value="1"/>
</dbReference>
<name>A0A432D0Z8_9VIBR</name>
<dbReference type="Proteomes" id="UP000268973">
    <property type="component" value="Unassembled WGS sequence"/>
</dbReference>
<protein>
    <submittedName>
        <fullName evidence="2">YdcF family protein</fullName>
    </submittedName>
</protein>
<dbReference type="Gene3D" id="3.40.50.620">
    <property type="entry name" value="HUPs"/>
    <property type="match status" value="1"/>
</dbReference>
<dbReference type="AlphaFoldDB" id="A0A432D0Z8"/>
<dbReference type="InterPro" id="IPR003848">
    <property type="entry name" value="DUF218"/>
</dbReference>
<accession>A0A432D0Z8</accession>
<dbReference type="EMBL" id="RXZH01000001">
    <property type="protein sequence ID" value="RTZ17576.1"/>
    <property type="molecule type" value="Genomic_DNA"/>
</dbReference>